<proteinExistence type="predicted"/>
<keyword evidence="1" id="KW-0472">Membrane</keyword>
<dbReference type="HOGENOM" id="CLU_127055_1_1_0"/>
<keyword evidence="4" id="KW-1185">Reference proteome</keyword>
<reference evidence="2 5" key="2">
    <citation type="submission" date="2016-11" db="EMBL/GenBank/DDBJ databases">
        <title>Genomic analysis of Caldithrix abyssi and proposal of a novel bacterial phylum Caldithrichaeota.</title>
        <authorList>
            <person name="Kublanov I."/>
            <person name="Sigalova O."/>
            <person name="Gavrilov S."/>
            <person name="Lebedinsky A."/>
            <person name="Ivanova N."/>
            <person name="Daum C."/>
            <person name="Reddy T."/>
            <person name="Klenk H.P."/>
            <person name="Goker M."/>
            <person name="Reva O."/>
            <person name="Miroshnichenko M."/>
            <person name="Kyprides N."/>
            <person name="Woyke T."/>
            <person name="Gelfand M."/>
        </authorList>
    </citation>
    <scope>NUCLEOTIDE SEQUENCE [LARGE SCALE GENOMIC DNA]</scope>
    <source>
        <strain evidence="2 5">LF13</strain>
    </source>
</reference>
<name>H1XRA4_CALAY</name>
<evidence type="ECO:0000313" key="5">
    <source>
        <dbReference type="Proteomes" id="UP000183868"/>
    </source>
</evidence>
<dbReference type="Proteomes" id="UP000004671">
    <property type="component" value="Chromosome"/>
</dbReference>
<sequence precursor="true">MIKDVWRVSPSKKELRSFSWLVGSLSLILLAVGIVNSSWLFVIPFALLSLLVAAGQFVRPLLILFYRLWMSLAHILGAFMSRLILSLIFYLIFSPLGMTLRLFNRQPLDLKIDKNQPSYWRARKQGQSDLTKMH</sequence>
<dbReference type="EMBL" id="CP018099">
    <property type="protein sequence ID" value="APF17109.1"/>
    <property type="molecule type" value="Genomic_DNA"/>
</dbReference>
<keyword evidence="1" id="KW-0812">Transmembrane</keyword>
<dbReference type="InParanoid" id="H1XRA4"/>
<evidence type="ECO:0000313" key="3">
    <source>
        <dbReference type="EMBL" id="EHO41255.1"/>
    </source>
</evidence>
<accession>H1XRA4</accession>
<dbReference type="Proteomes" id="UP000183868">
    <property type="component" value="Chromosome"/>
</dbReference>
<dbReference type="Pfam" id="PF19588">
    <property type="entry name" value="SxtJ"/>
    <property type="match status" value="1"/>
</dbReference>
<feature type="transmembrane region" description="Helical" evidence="1">
    <location>
        <begin position="45"/>
        <end position="65"/>
    </location>
</feature>
<evidence type="ECO:0008006" key="6">
    <source>
        <dbReference type="Google" id="ProtNLM"/>
    </source>
</evidence>
<dbReference type="AlphaFoldDB" id="H1XRA4"/>
<dbReference type="EMBL" id="CM001402">
    <property type="protein sequence ID" value="EHO41255.1"/>
    <property type="molecule type" value="Genomic_DNA"/>
</dbReference>
<organism evidence="3 4">
    <name type="scientific">Caldithrix abyssi DSM 13497</name>
    <dbReference type="NCBI Taxonomy" id="880073"/>
    <lineage>
        <taxon>Bacteria</taxon>
        <taxon>Pseudomonadati</taxon>
        <taxon>Calditrichota</taxon>
        <taxon>Calditrichia</taxon>
        <taxon>Calditrichales</taxon>
        <taxon>Calditrichaceae</taxon>
        <taxon>Caldithrix</taxon>
    </lineage>
</organism>
<reference evidence="3 4" key="1">
    <citation type="submission" date="2011-09" db="EMBL/GenBank/DDBJ databases">
        <title>The permanent draft genome of Caldithrix abyssi DSM 13497.</title>
        <authorList>
            <consortium name="US DOE Joint Genome Institute (JGI-PGF)"/>
            <person name="Lucas S."/>
            <person name="Han J."/>
            <person name="Lapidus A."/>
            <person name="Bruce D."/>
            <person name="Goodwin L."/>
            <person name="Pitluck S."/>
            <person name="Peters L."/>
            <person name="Kyrpides N."/>
            <person name="Mavromatis K."/>
            <person name="Ivanova N."/>
            <person name="Mikhailova N."/>
            <person name="Chertkov O."/>
            <person name="Detter J.C."/>
            <person name="Tapia R."/>
            <person name="Han C."/>
            <person name="Land M."/>
            <person name="Hauser L."/>
            <person name="Markowitz V."/>
            <person name="Cheng J.-F."/>
            <person name="Hugenholtz P."/>
            <person name="Woyke T."/>
            <person name="Wu D."/>
            <person name="Spring S."/>
            <person name="Brambilla E."/>
            <person name="Klenk H.-P."/>
            <person name="Eisen J.A."/>
        </authorList>
    </citation>
    <scope>NUCLEOTIDE SEQUENCE [LARGE SCALE GENOMIC DNA]</scope>
    <source>
        <strain evidence="3 4">DSM 13497</strain>
    </source>
</reference>
<evidence type="ECO:0000313" key="4">
    <source>
        <dbReference type="Proteomes" id="UP000004671"/>
    </source>
</evidence>
<dbReference type="InterPro" id="IPR045781">
    <property type="entry name" value="SxtJ"/>
</dbReference>
<gene>
    <name evidence="2" type="ORF">Cabys_358</name>
    <name evidence="3" type="ORF">Calab_1635</name>
</gene>
<feature type="transmembrane region" description="Helical" evidence="1">
    <location>
        <begin position="72"/>
        <end position="93"/>
    </location>
</feature>
<keyword evidence="1" id="KW-1133">Transmembrane helix</keyword>
<evidence type="ECO:0000256" key="1">
    <source>
        <dbReference type="SAM" id="Phobius"/>
    </source>
</evidence>
<evidence type="ECO:0000313" key="2">
    <source>
        <dbReference type="EMBL" id="APF17109.1"/>
    </source>
</evidence>
<dbReference type="STRING" id="880073.Cabys_358"/>
<protein>
    <recommendedName>
        <fullName evidence="6">SxtJ</fullName>
    </recommendedName>
</protein>
<dbReference type="KEGG" id="caby:Cabys_358"/>
<feature type="transmembrane region" description="Helical" evidence="1">
    <location>
        <begin position="20"/>
        <end position="39"/>
    </location>
</feature>
<dbReference type="PaxDb" id="880073-Calab_1635"/>